<dbReference type="SUPFAM" id="SSF56672">
    <property type="entry name" value="DNA/RNA polymerases"/>
    <property type="match status" value="1"/>
</dbReference>
<protein>
    <submittedName>
        <fullName evidence="2">DNAse I-like superfamily protein</fullName>
    </submittedName>
</protein>
<dbReference type="PANTHER" id="PTHR46890">
    <property type="entry name" value="NON-LTR RETROLELEMENT REVERSE TRANSCRIPTASE-LIKE PROTEIN-RELATED"/>
    <property type="match status" value="1"/>
</dbReference>
<dbReference type="InterPro" id="IPR000477">
    <property type="entry name" value="RT_dom"/>
</dbReference>
<sequence>MSGRVAIARAELMEVQKQARDSLDPGVFDQERLLAIKFQKLLDNETKFLKQRSRIKWCNEGDANTAFFHACISQKKKKNHISSLMDAAGNQVSDASGIKSILLNYYKELLGSHATSAPLRPSVLAAGPRVPEDDCINLCEPISDMEIRTAMFSIDSDSSPGPDGFSSKFFKSSWHIVGPHIIQAVRNFFESGRIPFGVNATAITLIPKVPSSSQASEFRPISCCNVIYKCIDNVLCARLRPVLDKVVGPDQVNYIKPGRDITHNILLAQEMVQGYSRRHLSPRCAIKVDLRKAYDSISWDFLEEILRERGFPLCFCSCIMACITTTRFSLMVNGELTGFFEGKRGLRQGDPIAPYLFTLVMEYLSRALRIASLSSESRFHPTNEALY</sequence>
<evidence type="ECO:0000313" key="2">
    <source>
        <dbReference type="EMBL" id="CAA0805658.1"/>
    </source>
</evidence>
<dbReference type="Pfam" id="PF00078">
    <property type="entry name" value="RVT_1"/>
    <property type="match status" value="1"/>
</dbReference>
<accession>A0A9N7QYJ6</accession>
<dbReference type="InterPro" id="IPR052343">
    <property type="entry name" value="Retrotransposon-Effector_Assoc"/>
</dbReference>
<feature type="domain" description="Reverse transcriptase" evidence="1">
    <location>
        <begin position="187"/>
        <end position="387"/>
    </location>
</feature>
<dbReference type="AlphaFoldDB" id="A0A9N7QYJ6"/>
<evidence type="ECO:0000313" key="3">
    <source>
        <dbReference type="Proteomes" id="UP001153555"/>
    </source>
</evidence>
<comment type="caution">
    <text evidence="2">The sequence shown here is derived from an EMBL/GenBank/DDBJ whole genome shotgun (WGS) entry which is preliminary data.</text>
</comment>
<dbReference type="PROSITE" id="PS50878">
    <property type="entry name" value="RT_POL"/>
    <property type="match status" value="1"/>
</dbReference>
<keyword evidence="3" id="KW-1185">Reference proteome</keyword>
<dbReference type="CDD" id="cd01650">
    <property type="entry name" value="RT_nLTR_like"/>
    <property type="match status" value="1"/>
</dbReference>
<dbReference type="PANTHER" id="PTHR46890:SF48">
    <property type="entry name" value="RNA-DIRECTED DNA POLYMERASE"/>
    <property type="match status" value="1"/>
</dbReference>
<reference evidence="2" key="1">
    <citation type="submission" date="2019-12" db="EMBL/GenBank/DDBJ databases">
        <authorList>
            <person name="Scholes J."/>
        </authorList>
    </citation>
    <scope>NUCLEOTIDE SEQUENCE</scope>
</reference>
<dbReference type="Proteomes" id="UP001153555">
    <property type="component" value="Unassembled WGS sequence"/>
</dbReference>
<proteinExistence type="predicted"/>
<dbReference type="InterPro" id="IPR043502">
    <property type="entry name" value="DNA/RNA_pol_sf"/>
</dbReference>
<dbReference type="OrthoDB" id="912759at2759"/>
<dbReference type="EMBL" id="CACSLK010000085">
    <property type="protein sequence ID" value="CAA0805658.1"/>
    <property type="molecule type" value="Genomic_DNA"/>
</dbReference>
<evidence type="ECO:0000259" key="1">
    <source>
        <dbReference type="PROSITE" id="PS50878"/>
    </source>
</evidence>
<name>A0A9N7QYJ6_STRHE</name>
<organism evidence="2 3">
    <name type="scientific">Striga hermonthica</name>
    <name type="common">Purple witchweed</name>
    <name type="synonym">Buchnera hermonthica</name>
    <dbReference type="NCBI Taxonomy" id="68872"/>
    <lineage>
        <taxon>Eukaryota</taxon>
        <taxon>Viridiplantae</taxon>
        <taxon>Streptophyta</taxon>
        <taxon>Embryophyta</taxon>
        <taxon>Tracheophyta</taxon>
        <taxon>Spermatophyta</taxon>
        <taxon>Magnoliopsida</taxon>
        <taxon>eudicotyledons</taxon>
        <taxon>Gunneridae</taxon>
        <taxon>Pentapetalae</taxon>
        <taxon>asterids</taxon>
        <taxon>lamiids</taxon>
        <taxon>Lamiales</taxon>
        <taxon>Orobanchaceae</taxon>
        <taxon>Buchnereae</taxon>
        <taxon>Striga</taxon>
    </lineage>
</organism>
<gene>
    <name evidence="2" type="ORF">SHERM_09214</name>
</gene>